<dbReference type="EMBL" id="AP003892">
    <property type="protein sequence ID" value="BAD08901.1"/>
    <property type="molecule type" value="Genomic_DNA"/>
</dbReference>
<dbReference type="Proteomes" id="UP000007752">
    <property type="component" value="Chromosome 8"/>
</dbReference>
<evidence type="ECO:0000313" key="3">
    <source>
        <dbReference type="EMBL" id="EEE68950.1"/>
    </source>
</evidence>
<evidence type="ECO:0000256" key="1">
    <source>
        <dbReference type="SAM" id="MobiDB-lite"/>
    </source>
</evidence>
<sequence>MAAELVGEGDGGRRRRSGVEAAGSNGWRCGGGGCRWIGQAAVGWRRRRRLVVGGEAPDLRPPNVLRLAVVRQERRRRLAIGTRRRKWPTVRGEAAVAGSVPCKSYPAANGRKAVEAAPAGGRETEEEAAIGGGRGRGGRIHAL</sequence>
<name>Q6ZK09_ORYSJ</name>
<evidence type="ECO:0000313" key="4">
    <source>
        <dbReference type="Proteomes" id="UP000000763"/>
    </source>
</evidence>
<reference evidence="4" key="2">
    <citation type="journal article" date="2005" name="Nature">
        <title>The map-based sequence of the rice genome.</title>
        <authorList>
            <consortium name="International rice genome sequencing project (IRGSP)"/>
            <person name="Matsumoto T."/>
            <person name="Wu J."/>
            <person name="Kanamori H."/>
            <person name="Katayose Y."/>
            <person name="Fujisawa M."/>
            <person name="Namiki N."/>
            <person name="Mizuno H."/>
            <person name="Yamamoto K."/>
            <person name="Antonio B.A."/>
            <person name="Baba T."/>
            <person name="Sakata K."/>
            <person name="Nagamura Y."/>
            <person name="Aoki H."/>
            <person name="Arikawa K."/>
            <person name="Arita K."/>
            <person name="Bito T."/>
            <person name="Chiden Y."/>
            <person name="Fujitsuka N."/>
            <person name="Fukunaka R."/>
            <person name="Hamada M."/>
            <person name="Harada C."/>
            <person name="Hayashi A."/>
            <person name="Hijishita S."/>
            <person name="Honda M."/>
            <person name="Hosokawa S."/>
            <person name="Ichikawa Y."/>
            <person name="Idonuma A."/>
            <person name="Iijima M."/>
            <person name="Ikeda M."/>
            <person name="Ikeno M."/>
            <person name="Ito K."/>
            <person name="Ito S."/>
            <person name="Ito T."/>
            <person name="Ito Y."/>
            <person name="Ito Y."/>
            <person name="Iwabuchi A."/>
            <person name="Kamiya K."/>
            <person name="Karasawa W."/>
            <person name="Kurita K."/>
            <person name="Katagiri S."/>
            <person name="Kikuta A."/>
            <person name="Kobayashi H."/>
            <person name="Kobayashi N."/>
            <person name="Machita K."/>
            <person name="Maehara T."/>
            <person name="Masukawa M."/>
            <person name="Mizubayashi T."/>
            <person name="Mukai Y."/>
            <person name="Nagasaki H."/>
            <person name="Nagata Y."/>
            <person name="Naito S."/>
            <person name="Nakashima M."/>
            <person name="Nakama Y."/>
            <person name="Nakamichi Y."/>
            <person name="Nakamura M."/>
            <person name="Meguro A."/>
            <person name="Negishi M."/>
            <person name="Ohta I."/>
            <person name="Ohta T."/>
            <person name="Okamoto M."/>
            <person name="Ono N."/>
            <person name="Saji S."/>
            <person name="Sakaguchi M."/>
            <person name="Sakai K."/>
            <person name="Shibata M."/>
            <person name="Shimokawa T."/>
            <person name="Song J."/>
            <person name="Takazaki Y."/>
            <person name="Terasawa K."/>
            <person name="Tsugane M."/>
            <person name="Tsuji K."/>
            <person name="Ueda S."/>
            <person name="Waki K."/>
            <person name="Yamagata H."/>
            <person name="Yamamoto M."/>
            <person name="Yamamoto S."/>
            <person name="Yamane H."/>
            <person name="Yoshiki S."/>
            <person name="Yoshihara R."/>
            <person name="Yukawa K."/>
            <person name="Zhong H."/>
            <person name="Yano M."/>
            <person name="Yuan Q."/>
            <person name="Ouyang S."/>
            <person name="Liu J."/>
            <person name="Jones K.M."/>
            <person name="Gansberger K."/>
            <person name="Moffat K."/>
            <person name="Hill J."/>
            <person name="Bera J."/>
            <person name="Fadrosh D."/>
            <person name="Jin S."/>
            <person name="Johri S."/>
            <person name="Kim M."/>
            <person name="Overton L."/>
            <person name="Reardon M."/>
            <person name="Tsitrin T."/>
            <person name="Vuong H."/>
            <person name="Weaver B."/>
            <person name="Ciecko A."/>
            <person name="Tallon L."/>
            <person name="Jackson J."/>
            <person name="Pai G."/>
            <person name="Aken S.V."/>
            <person name="Utterback T."/>
            <person name="Reidmuller S."/>
            <person name="Feldblyum T."/>
            <person name="Hsiao J."/>
            <person name="Zismann V."/>
            <person name="Iobst S."/>
            <person name="de Vazeille A.R."/>
            <person name="Buell C.R."/>
            <person name="Ying K."/>
            <person name="Li Y."/>
            <person name="Lu T."/>
            <person name="Huang Y."/>
            <person name="Zhao Q."/>
            <person name="Feng Q."/>
            <person name="Zhang L."/>
            <person name="Zhu J."/>
            <person name="Weng Q."/>
            <person name="Mu J."/>
            <person name="Lu Y."/>
            <person name="Fan D."/>
            <person name="Liu Y."/>
            <person name="Guan J."/>
            <person name="Zhang Y."/>
            <person name="Yu S."/>
            <person name="Liu X."/>
            <person name="Zhang Y."/>
            <person name="Hong G."/>
            <person name="Han B."/>
            <person name="Choisne N."/>
            <person name="Demange N."/>
            <person name="Orjeda G."/>
            <person name="Samain S."/>
            <person name="Cattolico L."/>
            <person name="Pelletier E."/>
            <person name="Couloux A."/>
            <person name="Segurens B."/>
            <person name="Wincker P."/>
            <person name="D'Hont A."/>
            <person name="Scarpelli C."/>
            <person name="Weissenbach J."/>
            <person name="Salanoubat M."/>
            <person name="Quetier F."/>
            <person name="Yu Y."/>
            <person name="Kim H.R."/>
            <person name="Rambo T."/>
            <person name="Currie J."/>
            <person name="Collura K."/>
            <person name="Luo M."/>
            <person name="Yang T."/>
            <person name="Ammiraju J.S.S."/>
            <person name="Engler F."/>
            <person name="Soderlund C."/>
            <person name="Wing R.A."/>
            <person name="Palmer L.E."/>
            <person name="de la Bastide M."/>
            <person name="Spiegel L."/>
            <person name="Nascimento L."/>
            <person name="Zutavern T."/>
            <person name="O'Shaughnessy A."/>
            <person name="Dike S."/>
            <person name="Dedhia N."/>
            <person name="Preston R."/>
            <person name="Balija V."/>
            <person name="McCombie W.R."/>
            <person name="Chow T."/>
            <person name="Chen H."/>
            <person name="Chung M."/>
            <person name="Chen C."/>
            <person name="Shaw J."/>
            <person name="Wu H."/>
            <person name="Hsiao K."/>
            <person name="Chao Y."/>
            <person name="Chu M."/>
            <person name="Cheng C."/>
            <person name="Hour A."/>
            <person name="Lee P."/>
            <person name="Lin S."/>
            <person name="Lin Y."/>
            <person name="Liou J."/>
            <person name="Liu S."/>
            <person name="Hsing Y."/>
            <person name="Raghuvanshi S."/>
            <person name="Mohanty A."/>
            <person name="Bharti A.K."/>
            <person name="Gaur A."/>
            <person name="Gupta V."/>
            <person name="Kumar D."/>
            <person name="Ravi V."/>
            <person name="Vij S."/>
            <person name="Kapur A."/>
            <person name="Khurana P."/>
            <person name="Khurana P."/>
            <person name="Khurana J.P."/>
            <person name="Tyagi A.K."/>
            <person name="Gaikwad K."/>
            <person name="Singh A."/>
            <person name="Dalal V."/>
            <person name="Srivastava S."/>
            <person name="Dixit A."/>
            <person name="Pal A.K."/>
            <person name="Ghazi I.A."/>
            <person name="Yadav M."/>
            <person name="Pandit A."/>
            <person name="Bhargava A."/>
            <person name="Sureshbabu K."/>
            <person name="Batra K."/>
            <person name="Sharma T.R."/>
            <person name="Mohapatra T."/>
            <person name="Singh N.K."/>
            <person name="Messing J."/>
            <person name="Nelson A.B."/>
            <person name="Fuks G."/>
            <person name="Kavchok S."/>
            <person name="Keizer G."/>
            <person name="Linton E."/>
            <person name="Llaca V."/>
            <person name="Song R."/>
            <person name="Tanyolac B."/>
            <person name="Young S."/>
            <person name="Ho-Il K."/>
            <person name="Hahn J.H."/>
            <person name="Sangsakoo G."/>
            <person name="Vanavichit A."/>
            <person name="de Mattos Luiz.A.T."/>
            <person name="Zimmer P.D."/>
            <person name="Malone G."/>
            <person name="Dellagostin O."/>
            <person name="de Oliveira A.C."/>
            <person name="Bevan M."/>
            <person name="Bancroft I."/>
            <person name="Minx P."/>
            <person name="Cordum H."/>
            <person name="Wilson R."/>
            <person name="Cheng Z."/>
            <person name="Jin W."/>
            <person name="Jiang J."/>
            <person name="Leong S.A."/>
            <person name="Iwama H."/>
            <person name="Gojobori T."/>
            <person name="Itoh T."/>
            <person name="Niimura Y."/>
            <person name="Fujii Y."/>
            <person name="Habara T."/>
            <person name="Sakai H."/>
            <person name="Sato Y."/>
            <person name="Wilson G."/>
            <person name="Kumar K."/>
            <person name="McCouch S."/>
            <person name="Juretic N."/>
            <person name="Hoen D."/>
            <person name="Wright S."/>
            <person name="Bruskiewich R."/>
            <person name="Bureau T."/>
            <person name="Miyao A."/>
            <person name="Hirochika H."/>
            <person name="Nishikawa T."/>
            <person name="Kadowaki K."/>
            <person name="Sugiura M."/>
            <person name="Burr B."/>
            <person name="Sasaki T."/>
        </authorList>
    </citation>
    <scope>NUCLEOTIDE SEQUENCE [LARGE SCALE GENOMIC DNA]</scope>
    <source>
        <strain evidence="4">cv. Nipponbare</strain>
    </source>
</reference>
<reference evidence="3" key="5">
    <citation type="submission" date="2008-12" db="EMBL/GenBank/DDBJ databases">
        <title>Improved gene annotation of the rice (Oryza sativa) genomes.</title>
        <authorList>
            <person name="Wang J."/>
            <person name="Li R."/>
            <person name="Fan W."/>
            <person name="Huang Q."/>
            <person name="Zhang J."/>
            <person name="Zhou Y."/>
            <person name="Hu Y."/>
            <person name="Zi S."/>
            <person name="Li J."/>
            <person name="Ni P."/>
            <person name="Zheng H."/>
            <person name="Zhang Y."/>
            <person name="Zhao M."/>
            <person name="Hao Q."/>
            <person name="McDermott J."/>
            <person name="Samudrala R."/>
            <person name="Kristiansen K."/>
            <person name="Wong G.K.-S."/>
        </authorList>
    </citation>
    <scope>NUCLEOTIDE SEQUENCE</scope>
</reference>
<accession>B9G1N3</accession>
<gene>
    <name evidence="2" type="ORF">OJ1345_D02.12</name>
    <name evidence="3" type="ORF">OsJ_27838</name>
</gene>
<protein>
    <submittedName>
        <fullName evidence="3">Uncharacterized protein</fullName>
    </submittedName>
</protein>
<dbReference type="EMBL" id="CM000145">
    <property type="protein sequence ID" value="EEE68950.1"/>
    <property type="molecule type" value="Genomic_DNA"/>
</dbReference>
<dbReference type="Proteomes" id="UP000000763">
    <property type="component" value="Chromosome 8"/>
</dbReference>
<reference evidence="2" key="1">
    <citation type="submission" date="2001-07" db="EMBL/GenBank/DDBJ databases">
        <title>Oryza sativa nipponbare(GA3) genomic DNA, chromosome 8, BAC clone:OJ1345_D02.</title>
        <authorList>
            <person name="Sasaki T."/>
            <person name="Matsumoto T."/>
            <person name="Yamamoto K."/>
        </authorList>
    </citation>
    <scope>NUCLEOTIDE SEQUENCE</scope>
</reference>
<organism evidence="3">
    <name type="scientific">Oryza sativa subsp. japonica</name>
    <name type="common">Rice</name>
    <dbReference type="NCBI Taxonomy" id="39947"/>
    <lineage>
        <taxon>Eukaryota</taxon>
        <taxon>Viridiplantae</taxon>
        <taxon>Streptophyta</taxon>
        <taxon>Embryophyta</taxon>
        <taxon>Tracheophyta</taxon>
        <taxon>Spermatophyta</taxon>
        <taxon>Magnoliopsida</taxon>
        <taxon>Liliopsida</taxon>
        <taxon>Poales</taxon>
        <taxon>Poaceae</taxon>
        <taxon>BOP clade</taxon>
        <taxon>Oryzoideae</taxon>
        <taxon>Oryzeae</taxon>
        <taxon>Oryzinae</taxon>
        <taxon>Oryza</taxon>
        <taxon>Oryza sativa</taxon>
    </lineage>
</organism>
<evidence type="ECO:0000313" key="2">
    <source>
        <dbReference type="EMBL" id="BAD08901.1"/>
    </source>
</evidence>
<accession>Q6ZK09</accession>
<reference evidence="4" key="4">
    <citation type="journal article" date="2008" name="Nucleic Acids Res.">
        <title>The rice annotation project database (RAP-DB): 2008 update.</title>
        <authorList>
            <consortium name="The rice annotation project (RAP)"/>
        </authorList>
    </citation>
    <scope>GENOME REANNOTATION</scope>
    <source>
        <strain evidence="4">cv. Nipponbare</strain>
    </source>
</reference>
<feature type="region of interest" description="Disordered" evidence="1">
    <location>
        <begin position="115"/>
        <end position="143"/>
    </location>
</feature>
<dbReference type="AlphaFoldDB" id="Q6ZK09"/>
<proteinExistence type="predicted"/>
<reference evidence="3" key="3">
    <citation type="journal article" date="2005" name="PLoS Biol.">
        <title>The genomes of Oryza sativa: a history of duplications.</title>
        <authorList>
            <person name="Yu J."/>
            <person name="Wang J."/>
            <person name="Lin W."/>
            <person name="Li S."/>
            <person name="Li H."/>
            <person name="Zhou J."/>
            <person name="Ni P."/>
            <person name="Dong W."/>
            <person name="Hu S."/>
            <person name="Zeng C."/>
            <person name="Zhang J."/>
            <person name="Zhang Y."/>
            <person name="Li R."/>
            <person name="Xu Z."/>
            <person name="Li S."/>
            <person name="Li X."/>
            <person name="Zheng H."/>
            <person name="Cong L."/>
            <person name="Lin L."/>
            <person name="Yin J."/>
            <person name="Geng J."/>
            <person name="Li G."/>
            <person name="Shi J."/>
            <person name="Liu J."/>
            <person name="Lv H."/>
            <person name="Li J."/>
            <person name="Wang J."/>
            <person name="Deng Y."/>
            <person name="Ran L."/>
            <person name="Shi X."/>
            <person name="Wang X."/>
            <person name="Wu Q."/>
            <person name="Li C."/>
            <person name="Ren X."/>
            <person name="Wang J."/>
            <person name="Wang X."/>
            <person name="Li D."/>
            <person name="Liu D."/>
            <person name="Zhang X."/>
            <person name="Ji Z."/>
            <person name="Zhao W."/>
            <person name="Sun Y."/>
            <person name="Zhang Z."/>
            <person name="Bao J."/>
            <person name="Han Y."/>
            <person name="Dong L."/>
            <person name="Ji J."/>
            <person name="Chen P."/>
            <person name="Wu S."/>
            <person name="Liu J."/>
            <person name="Xiao Y."/>
            <person name="Bu D."/>
            <person name="Tan J."/>
            <person name="Yang L."/>
            <person name="Ye C."/>
            <person name="Zhang J."/>
            <person name="Xu J."/>
            <person name="Zhou Y."/>
            <person name="Yu Y."/>
            <person name="Zhang B."/>
            <person name="Zhuang S."/>
            <person name="Wei H."/>
            <person name="Liu B."/>
            <person name="Lei M."/>
            <person name="Yu H."/>
            <person name="Li Y."/>
            <person name="Xu H."/>
            <person name="Wei S."/>
            <person name="He X."/>
            <person name="Fang L."/>
            <person name="Zhang Z."/>
            <person name="Zhang Y."/>
            <person name="Huang X."/>
            <person name="Su Z."/>
            <person name="Tong W."/>
            <person name="Li J."/>
            <person name="Tong Z."/>
            <person name="Li S."/>
            <person name="Ye J."/>
            <person name="Wang L."/>
            <person name="Fang L."/>
            <person name="Lei T."/>
            <person name="Chen C."/>
            <person name="Chen H."/>
            <person name="Xu Z."/>
            <person name="Li H."/>
            <person name="Huang H."/>
            <person name="Zhang F."/>
            <person name="Xu H."/>
            <person name="Li N."/>
            <person name="Zhao C."/>
            <person name="Li S."/>
            <person name="Dong L."/>
            <person name="Huang Y."/>
            <person name="Li L."/>
            <person name="Xi Y."/>
            <person name="Qi Q."/>
            <person name="Li W."/>
            <person name="Zhang B."/>
            <person name="Hu W."/>
            <person name="Zhang Y."/>
            <person name="Tian X."/>
            <person name="Jiao Y."/>
            <person name="Liang X."/>
            <person name="Jin J."/>
            <person name="Gao L."/>
            <person name="Zheng W."/>
            <person name="Hao B."/>
            <person name="Liu S."/>
            <person name="Wang W."/>
            <person name="Yuan L."/>
            <person name="Cao M."/>
            <person name="McDermott J."/>
            <person name="Samudrala R."/>
            <person name="Wang J."/>
            <person name="Wong G.K."/>
            <person name="Yang H."/>
        </authorList>
    </citation>
    <scope>NUCLEOTIDE SEQUENCE [LARGE SCALE GENOMIC DNA]</scope>
</reference>
<feature type="region of interest" description="Disordered" evidence="1">
    <location>
        <begin position="1"/>
        <end position="22"/>
    </location>
</feature>